<evidence type="ECO:0000313" key="2">
    <source>
        <dbReference type="EMBL" id="RYR07848.1"/>
    </source>
</evidence>
<dbReference type="AlphaFoldDB" id="A0A444Z0Y9"/>
<evidence type="ECO:0000313" key="3">
    <source>
        <dbReference type="Proteomes" id="UP000289738"/>
    </source>
</evidence>
<dbReference type="PANTHER" id="PTHR46033">
    <property type="entry name" value="PROTEIN MAIN-LIKE 2"/>
    <property type="match status" value="1"/>
</dbReference>
<accession>A0A444Z0Y9</accession>
<dbReference type="PANTHER" id="PTHR46033:SF8">
    <property type="entry name" value="PROTEIN MAINTENANCE OF MERISTEMS-LIKE"/>
    <property type="match status" value="1"/>
</dbReference>
<sequence length="212" mass="24656">MIRSSDINRLNEGRHVTGHIDDKSQRVLFPRRNRDSGVERPLDVLLRYLEDASFAHVAPVIDFHFDNLLLLAFVERWRLHSFHMPWSEYTITLHDVGYYLGLQTHGESSLHREPWQGVRYAEPFTIKITWLKARLIQLPADAAPDVLWHYAHYYMLRLIGGLPMTDKSSGIVHARWIPLIVDFERCMQYSWGSPMLAGPTTLYAWLSMGDLA</sequence>
<gene>
    <name evidence="2" type="ORF">Ahy_B05g075321</name>
</gene>
<name>A0A444Z0Y9_ARAHY</name>
<reference evidence="2 3" key="1">
    <citation type="submission" date="2019-01" db="EMBL/GenBank/DDBJ databases">
        <title>Sequencing of cultivated peanut Arachis hypogaea provides insights into genome evolution and oil improvement.</title>
        <authorList>
            <person name="Chen X."/>
        </authorList>
    </citation>
    <scope>NUCLEOTIDE SEQUENCE [LARGE SCALE GENOMIC DNA]</scope>
    <source>
        <strain evidence="3">cv. Fuhuasheng</strain>
        <tissue evidence="2">Leaves</tissue>
    </source>
</reference>
<protein>
    <recommendedName>
        <fullName evidence="1">Aminotransferase-like plant mobile domain-containing protein</fullName>
    </recommendedName>
</protein>
<comment type="caution">
    <text evidence="2">The sequence shown here is derived from an EMBL/GenBank/DDBJ whole genome shotgun (WGS) entry which is preliminary data.</text>
</comment>
<dbReference type="InterPro" id="IPR019557">
    <property type="entry name" value="AminoTfrase-like_pln_mobile"/>
</dbReference>
<dbReference type="InterPro" id="IPR044824">
    <property type="entry name" value="MAIN-like"/>
</dbReference>
<dbReference type="Proteomes" id="UP000289738">
    <property type="component" value="Chromosome B05"/>
</dbReference>
<keyword evidence="3" id="KW-1185">Reference proteome</keyword>
<feature type="domain" description="Aminotransferase-like plant mobile" evidence="1">
    <location>
        <begin position="58"/>
        <end position="206"/>
    </location>
</feature>
<evidence type="ECO:0000259" key="1">
    <source>
        <dbReference type="Pfam" id="PF10536"/>
    </source>
</evidence>
<dbReference type="GO" id="GO:0010073">
    <property type="term" value="P:meristem maintenance"/>
    <property type="evidence" value="ECO:0007669"/>
    <property type="project" value="InterPro"/>
</dbReference>
<proteinExistence type="predicted"/>
<organism evidence="2 3">
    <name type="scientific">Arachis hypogaea</name>
    <name type="common">Peanut</name>
    <dbReference type="NCBI Taxonomy" id="3818"/>
    <lineage>
        <taxon>Eukaryota</taxon>
        <taxon>Viridiplantae</taxon>
        <taxon>Streptophyta</taxon>
        <taxon>Embryophyta</taxon>
        <taxon>Tracheophyta</taxon>
        <taxon>Spermatophyta</taxon>
        <taxon>Magnoliopsida</taxon>
        <taxon>eudicotyledons</taxon>
        <taxon>Gunneridae</taxon>
        <taxon>Pentapetalae</taxon>
        <taxon>rosids</taxon>
        <taxon>fabids</taxon>
        <taxon>Fabales</taxon>
        <taxon>Fabaceae</taxon>
        <taxon>Papilionoideae</taxon>
        <taxon>50 kb inversion clade</taxon>
        <taxon>dalbergioids sensu lato</taxon>
        <taxon>Dalbergieae</taxon>
        <taxon>Pterocarpus clade</taxon>
        <taxon>Arachis</taxon>
    </lineage>
</organism>
<dbReference type="EMBL" id="SDMP01000015">
    <property type="protein sequence ID" value="RYR07848.1"/>
    <property type="molecule type" value="Genomic_DNA"/>
</dbReference>
<dbReference type="Pfam" id="PF10536">
    <property type="entry name" value="PMD"/>
    <property type="match status" value="1"/>
</dbReference>